<dbReference type="Proteomes" id="UP001152300">
    <property type="component" value="Unassembled WGS sequence"/>
</dbReference>
<evidence type="ECO:0000313" key="2">
    <source>
        <dbReference type="Proteomes" id="UP001152300"/>
    </source>
</evidence>
<proteinExistence type="predicted"/>
<keyword evidence="2" id="KW-1185">Reference proteome</keyword>
<reference evidence="1" key="1">
    <citation type="submission" date="2022-11" db="EMBL/GenBank/DDBJ databases">
        <title>Genome Resource of Sclerotinia nivalis Strain SnTB1, a Plant Pathogen Isolated from American Ginseng.</title>
        <authorList>
            <person name="Fan S."/>
        </authorList>
    </citation>
    <scope>NUCLEOTIDE SEQUENCE</scope>
    <source>
        <strain evidence="1">SnTB1</strain>
    </source>
</reference>
<dbReference type="AlphaFoldDB" id="A0A9X0DMS0"/>
<dbReference type="EMBL" id="JAPEIS010000002">
    <property type="protein sequence ID" value="KAJ8069361.1"/>
    <property type="molecule type" value="Genomic_DNA"/>
</dbReference>
<comment type="caution">
    <text evidence="1">The sequence shown here is derived from an EMBL/GenBank/DDBJ whole genome shotgun (WGS) entry which is preliminary data.</text>
</comment>
<accession>A0A9X0DMS0</accession>
<protein>
    <submittedName>
        <fullName evidence="1">Uncharacterized protein</fullName>
    </submittedName>
</protein>
<evidence type="ECO:0000313" key="1">
    <source>
        <dbReference type="EMBL" id="KAJ8069361.1"/>
    </source>
</evidence>
<sequence>MAILDPGLSKKYFSIDQAPLPGRRRVRQLDADPTVWLPGQNTYRAMGSRSLPKSLEFESGGTNSD</sequence>
<organism evidence="1 2">
    <name type="scientific">Sclerotinia nivalis</name>
    <dbReference type="NCBI Taxonomy" id="352851"/>
    <lineage>
        <taxon>Eukaryota</taxon>
        <taxon>Fungi</taxon>
        <taxon>Dikarya</taxon>
        <taxon>Ascomycota</taxon>
        <taxon>Pezizomycotina</taxon>
        <taxon>Leotiomycetes</taxon>
        <taxon>Helotiales</taxon>
        <taxon>Sclerotiniaceae</taxon>
        <taxon>Sclerotinia</taxon>
    </lineage>
</organism>
<name>A0A9X0DMS0_9HELO</name>
<gene>
    <name evidence="1" type="ORF">OCU04_003015</name>
</gene>